<feature type="compositionally biased region" description="Low complexity" evidence="8">
    <location>
        <begin position="517"/>
        <end position="536"/>
    </location>
</feature>
<feature type="compositionally biased region" description="Basic and acidic residues" evidence="8">
    <location>
        <begin position="341"/>
        <end position="361"/>
    </location>
</feature>
<dbReference type="InterPro" id="IPR003891">
    <property type="entry name" value="Initiation_fac_eIF4g_MI"/>
</dbReference>
<feature type="domain" description="MI" evidence="9">
    <location>
        <begin position="1253"/>
        <end position="1369"/>
    </location>
</feature>
<comment type="caution">
    <text evidence="10">The sequence shown here is derived from an EMBL/GenBank/DDBJ whole genome shotgun (WGS) entry which is preliminary data.</text>
</comment>
<evidence type="ECO:0000259" key="9">
    <source>
        <dbReference type="PROSITE" id="PS51366"/>
    </source>
</evidence>
<feature type="compositionally biased region" description="Basic and acidic residues" evidence="8">
    <location>
        <begin position="378"/>
        <end position="503"/>
    </location>
</feature>
<comment type="similarity">
    <text evidence="2">Belongs to the eukaryotic initiation factor 4G family.</text>
</comment>
<gene>
    <name evidence="10" type="ORF">INT44_002621</name>
</gene>
<keyword evidence="4" id="KW-0396">Initiation factor</keyword>
<feature type="compositionally biased region" description="Basic and acidic residues" evidence="8">
    <location>
        <begin position="1168"/>
        <end position="1179"/>
    </location>
</feature>
<dbReference type="PANTHER" id="PTHR23253">
    <property type="entry name" value="EUKARYOTIC TRANSLATION INITIATION FACTOR 4 GAMMA"/>
    <property type="match status" value="1"/>
</dbReference>
<organism evidence="10 11">
    <name type="scientific">Umbelopsis vinacea</name>
    <dbReference type="NCBI Taxonomy" id="44442"/>
    <lineage>
        <taxon>Eukaryota</taxon>
        <taxon>Fungi</taxon>
        <taxon>Fungi incertae sedis</taxon>
        <taxon>Mucoromycota</taxon>
        <taxon>Mucoromycotina</taxon>
        <taxon>Umbelopsidomycetes</taxon>
        <taxon>Umbelopsidales</taxon>
        <taxon>Umbelopsidaceae</taxon>
        <taxon>Umbelopsis</taxon>
    </lineage>
</organism>
<sequence>MSKPSSDNTTNHNTSTQQKAVFNYAQAARKSNPPANGQPAPVNGGVKQQQQQQQQATSSQQQQPSFAAALQKSSNPSSPQLAAATTAPATASPTGRNRSSVQLPRAPSSSGGSPIQFGSINHTPAPSSPSRSSVSDAPVTPQAEPATPPVATVPASITSQRRDSVQSDHSQSSAKDLQVPSPHQQPQQPYQQRHSHYQGRHHYNPSNKHAGVNHSPNMQHSQPFVPHHQKKSMSPHIQSAPSPSMSAAAQNIPMGQQWSNQIPNQFYMQQGFDSHHYYAPYPTMPISPYANMGVQGQQGGRSPSQPFIHSTPPRSKAIPIINPETMAQVKTDTPSTASSPSRKEASPVIPKAEEKKEKVVEVKPAGSPSRAIKIVDPAIKEREEREKREKEEAEVKAKEDAERKAQEEKEREAQEAKDRAEREEREKREETERVERERLAAEQKEQERLAAEQKAKEEEAEARRVEEERLAREEKERVEKEEAAKKAAAEEEAKLAKEHEEAQKAAALAKAAEEEATAAADAAKAAETEAASAAAAKQEEEEKQQPSSESTTEDKEDADKKQEERIAAIAAAKSSRGPGRLDLSAIPPHVAQAMPTPVSAVEPPKSKVPSLISRTVDPSTVTYPEEVTPPVQSKPGVQQYDVAFLMQFALLCTDTAEDLSAFENVGIDESNDRGSRPGMQRRQTSERGRGPRTPGSPMGKDGKFEMGKFAGGRSLAPRQGSGSHALPAPGSPGGMQRDGSHGGRSRSGRGGKGRHPPREQPGGPTIPLDQVVPLSMSENRWVPTTLDDQANTAVSAALEAEIIPEDLVIRKVKSLLNKLTLEKFDSISKQILVYANQSCKESDGKTLRVVIQLVFEKATDESQFASMWAQLCRMMLDNISSEIRDESVKDNKGQYVTGSNLFRKYLLNRCQEDFERGWKGKLPEMPDTNSGVLSDEYYAAVKAKRQGLGLIRLIGELFKLQMLTERIMHECIKKLLSNVSDPEEEETESLCKLMTTVGKDLDHPKAKGWMDIYFERIKELQANDKLSSRIRFMIQDVIDLRKSKWTLRQGQGPSGPATIAQIHEEAAKAKEREEKEAMKRTPSSRGNPMSRASSHRGKEMQRENSSSSVGPDGWSTVGNASPTGPARKAGDLANFGKIERSKSRNGVLGPGSSPFASLSAVNRQGSKSGEKKVVSEEKASASASSDSIGTANMFSALGGEGHEDEKAPLERKRLQLLPRGASATGDVVASPVAETPTEPAAAAAAAPKMSEDDAKRKIKNMYEEFYGIKDKNELYECIKDLGSNEFHPQWVQYGMGVVESKAENVELVKEVFSGAQERELISKDDFRKGIQQFMDEIYEDLRIDVPLAPKYVPELITAAGFDPKEFMEN</sequence>
<feature type="compositionally biased region" description="Low complexity" evidence="8">
    <location>
        <begin position="178"/>
        <end position="192"/>
    </location>
</feature>
<feature type="compositionally biased region" description="Polar residues" evidence="8">
    <location>
        <begin position="95"/>
        <end position="122"/>
    </location>
</feature>
<dbReference type="SUPFAM" id="SSF48371">
    <property type="entry name" value="ARM repeat"/>
    <property type="match status" value="2"/>
</dbReference>
<dbReference type="PANTHER" id="PTHR23253:SF9">
    <property type="entry name" value="EUKARYOTIC TRANSLATION INITIATION FACTOR 4 GAMMA 2"/>
    <property type="match status" value="1"/>
</dbReference>
<dbReference type="Pfam" id="PF02854">
    <property type="entry name" value="MIF4G"/>
    <property type="match status" value="1"/>
</dbReference>
<feature type="compositionally biased region" description="Polar residues" evidence="8">
    <location>
        <begin position="328"/>
        <end position="340"/>
    </location>
</feature>
<accession>A0A8H7PFZ0</accession>
<feature type="compositionally biased region" description="Polar residues" evidence="8">
    <location>
        <begin position="1154"/>
        <end position="1164"/>
    </location>
</feature>
<evidence type="ECO:0000256" key="1">
    <source>
        <dbReference type="ARBA" id="ARBA00004496"/>
    </source>
</evidence>
<evidence type="ECO:0000313" key="10">
    <source>
        <dbReference type="EMBL" id="KAG2172606.1"/>
    </source>
</evidence>
<evidence type="ECO:0000313" key="11">
    <source>
        <dbReference type="Proteomes" id="UP000612746"/>
    </source>
</evidence>
<evidence type="ECO:0000256" key="5">
    <source>
        <dbReference type="ARBA" id="ARBA00022553"/>
    </source>
</evidence>
<feature type="compositionally biased region" description="Low complexity" evidence="8">
    <location>
        <begin position="48"/>
        <end position="94"/>
    </location>
</feature>
<keyword evidence="3" id="KW-0963">Cytoplasm</keyword>
<keyword evidence="11" id="KW-1185">Reference proteome</keyword>
<dbReference type="OrthoDB" id="514777at2759"/>
<name>A0A8H7PFZ0_9FUNG</name>
<comment type="subcellular location">
    <subcellularLocation>
        <location evidence="1">Cytoplasm</location>
    </subcellularLocation>
</comment>
<feature type="region of interest" description="Disordered" evidence="8">
    <location>
        <begin position="295"/>
        <end position="634"/>
    </location>
</feature>
<feature type="compositionally biased region" description="Basic and acidic residues" evidence="8">
    <location>
        <begin position="1067"/>
        <end position="1079"/>
    </location>
</feature>
<dbReference type="SMART" id="SM00543">
    <property type="entry name" value="MIF4G"/>
    <property type="match status" value="1"/>
</dbReference>
<dbReference type="Gene3D" id="1.25.40.180">
    <property type="match status" value="2"/>
</dbReference>
<feature type="region of interest" description="Disordered" evidence="8">
    <location>
        <begin position="1"/>
        <end position="247"/>
    </location>
</feature>
<feature type="region of interest" description="Disordered" evidence="8">
    <location>
        <begin position="667"/>
        <end position="770"/>
    </location>
</feature>
<feature type="region of interest" description="Disordered" evidence="8">
    <location>
        <begin position="1067"/>
        <end position="1239"/>
    </location>
</feature>
<evidence type="ECO:0000256" key="2">
    <source>
        <dbReference type="ARBA" id="ARBA00005775"/>
    </source>
</evidence>
<feature type="compositionally biased region" description="Low complexity" evidence="8">
    <location>
        <begin position="1"/>
        <end position="16"/>
    </location>
</feature>
<dbReference type="Pfam" id="PF02847">
    <property type="entry name" value="MA3"/>
    <property type="match status" value="1"/>
</dbReference>
<dbReference type="GO" id="GO:0003729">
    <property type="term" value="F:mRNA binding"/>
    <property type="evidence" value="ECO:0007669"/>
    <property type="project" value="TreeGrafter"/>
</dbReference>
<keyword evidence="5" id="KW-0597">Phosphoprotein</keyword>
<dbReference type="GO" id="GO:0010494">
    <property type="term" value="C:cytoplasmic stress granule"/>
    <property type="evidence" value="ECO:0007669"/>
    <property type="project" value="UniProtKB-ARBA"/>
</dbReference>
<dbReference type="EMBL" id="JAEPRA010000022">
    <property type="protein sequence ID" value="KAG2172606.1"/>
    <property type="molecule type" value="Genomic_DNA"/>
</dbReference>
<dbReference type="InterPro" id="IPR016024">
    <property type="entry name" value="ARM-type_fold"/>
</dbReference>
<feature type="compositionally biased region" description="Polar residues" evidence="8">
    <location>
        <begin position="1081"/>
        <end position="1092"/>
    </location>
</feature>
<reference evidence="10" key="1">
    <citation type="submission" date="2020-12" db="EMBL/GenBank/DDBJ databases">
        <title>Metabolic potential, ecology and presence of endohyphal bacteria is reflected in genomic diversity of Mucoromycotina.</title>
        <authorList>
            <person name="Muszewska A."/>
            <person name="Okrasinska A."/>
            <person name="Steczkiewicz K."/>
            <person name="Drgas O."/>
            <person name="Orlowska M."/>
            <person name="Perlinska-Lenart U."/>
            <person name="Aleksandrzak-Piekarczyk T."/>
            <person name="Szatraj K."/>
            <person name="Zielenkiewicz U."/>
            <person name="Pilsyk S."/>
            <person name="Malc E."/>
            <person name="Mieczkowski P."/>
            <person name="Kruszewska J.S."/>
            <person name="Biernat P."/>
            <person name="Pawlowska J."/>
        </authorList>
    </citation>
    <scope>NUCLEOTIDE SEQUENCE</scope>
    <source>
        <strain evidence="10">WA0000051536</strain>
    </source>
</reference>
<evidence type="ECO:0000256" key="6">
    <source>
        <dbReference type="ARBA" id="ARBA00022884"/>
    </source>
</evidence>
<dbReference type="InterPro" id="IPR003890">
    <property type="entry name" value="MIF4G-like_typ-3"/>
</dbReference>
<feature type="compositionally biased region" description="Basic residues" evidence="8">
    <location>
        <begin position="743"/>
        <end position="755"/>
    </location>
</feature>
<evidence type="ECO:0000256" key="4">
    <source>
        <dbReference type="ARBA" id="ARBA00022540"/>
    </source>
</evidence>
<dbReference type="Proteomes" id="UP000612746">
    <property type="component" value="Unassembled WGS sequence"/>
</dbReference>
<dbReference type="FunFam" id="1.25.40.180:FF:000020">
    <property type="entry name" value="Eukaryotic translation initiation factor subunit"/>
    <property type="match status" value="1"/>
</dbReference>
<protein>
    <recommendedName>
        <fullName evidence="9">MI domain-containing protein</fullName>
    </recommendedName>
</protein>
<feature type="compositionally biased region" description="Basic and acidic residues" evidence="8">
    <location>
        <begin position="557"/>
        <end position="566"/>
    </location>
</feature>
<dbReference type="GO" id="GO:0016281">
    <property type="term" value="C:eukaryotic translation initiation factor 4F complex"/>
    <property type="evidence" value="ECO:0007669"/>
    <property type="project" value="TreeGrafter"/>
</dbReference>
<evidence type="ECO:0000256" key="7">
    <source>
        <dbReference type="ARBA" id="ARBA00022917"/>
    </source>
</evidence>
<proteinExistence type="inferred from homology"/>
<dbReference type="PROSITE" id="PS51366">
    <property type="entry name" value="MI"/>
    <property type="match status" value="1"/>
</dbReference>
<evidence type="ECO:0000256" key="8">
    <source>
        <dbReference type="SAM" id="MobiDB-lite"/>
    </source>
</evidence>
<evidence type="ECO:0000256" key="3">
    <source>
        <dbReference type="ARBA" id="ARBA00022490"/>
    </source>
</evidence>
<keyword evidence="6" id="KW-0694">RNA-binding</keyword>
<feature type="compositionally biased region" description="Low complexity" evidence="8">
    <location>
        <begin position="124"/>
        <end position="155"/>
    </location>
</feature>
<feature type="compositionally biased region" description="Basic residues" evidence="8">
    <location>
        <begin position="193"/>
        <end position="203"/>
    </location>
</feature>
<keyword evidence="7" id="KW-0648">Protein biosynthesis</keyword>
<feature type="compositionally biased region" description="Polar residues" evidence="8">
    <location>
        <begin position="612"/>
        <end position="622"/>
    </location>
</feature>
<dbReference type="GO" id="GO:0003743">
    <property type="term" value="F:translation initiation factor activity"/>
    <property type="evidence" value="ECO:0007669"/>
    <property type="project" value="UniProtKB-KW"/>
</dbReference>
<feature type="compositionally biased region" description="Basic and acidic residues" evidence="8">
    <location>
        <begin position="1200"/>
        <end position="1213"/>
    </location>
</feature>